<proteinExistence type="predicted"/>
<dbReference type="EMBL" id="JAFEMO010000014">
    <property type="protein sequence ID" value="KAH7548041.1"/>
    <property type="molecule type" value="Genomic_DNA"/>
</dbReference>
<dbReference type="Proteomes" id="UP000827721">
    <property type="component" value="Unassembled WGS sequence"/>
</dbReference>
<evidence type="ECO:0000313" key="1">
    <source>
        <dbReference type="EMBL" id="KAH7548041.1"/>
    </source>
</evidence>
<dbReference type="InterPro" id="IPR007750">
    <property type="entry name" value="DUF674"/>
</dbReference>
<organism evidence="1 2">
    <name type="scientific">Xanthoceras sorbifolium</name>
    <dbReference type="NCBI Taxonomy" id="99658"/>
    <lineage>
        <taxon>Eukaryota</taxon>
        <taxon>Viridiplantae</taxon>
        <taxon>Streptophyta</taxon>
        <taxon>Embryophyta</taxon>
        <taxon>Tracheophyta</taxon>
        <taxon>Spermatophyta</taxon>
        <taxon>Magnoliopsida</taxon>
        <taxon>eudicotyledons</taxon>
        <taxon>Gunneridae</taxon>
        <taxon>Pentapetalae</taxon>
        <taxon>rosids</taxon>
        <taxon>malvids</taxon>
        <taxon>Sapindales</taxon>
        <taxon>Sapindaceae</taxon>
        <taxon>Xanthoceroideae</taxon>
        <taxon>Xanthoceras</taxon>
    </lineage>
</organism>
<protein>
    <recommendedName>
        <fullName evidence="3">DUF674 domain-containing protein</fullName>
    </recommendedName>
</protein>
<keyword evidence="2" id="KW-1185">Reference proteome</keyword>
<comment type="caution">
    <text evidence="1">The sequence shown here is derived from an EMBL/GenBank/DDBJ whole genome shotgun (WGS) entry which is preliminary data.</text>
</comment>
<gene>
    <name evidence="1" type="ORF">JRO89_XS14G0057900</name>
</gene>
<dbReference type="PANTHER" id="PTHR33103:SF19">
    <property type="entry name" value="OS09G0544700 PROTEIN"/>
    <property type="match status" value="1"/>
</dbReference>
<evidence type="ECO:0000313" key="2">
    <source>
        <dbReference type="Proteomes" id="UP000827721"/>
    </source>
</evidence>
<reference evidence="1 2" key="1">
    <citation type="submission" date="2021-02" db="EMBL/GenBank/DDBJ databases">
        <title>Plant Genome Project.</title>
        <authorList>
            <person name="Zhang R.-G."/>
        </authorList>
    </citation>
    <scope>NUCLEOTIDE SEQUENCE [LARGE SCALE GENOMIC DNA]</scope>
    <source>
        <tissue evidence="1">Leaves</tissue>
    </source>
</reference>
<dbReference type="Pfam" id="PF05056">
    <property type="entry name" value="DUF674"/>
    <property type="match status" value="1"/>
</dbReference>
<dbReference type="PANTHER" id="PTHR33103">
    <property type="entry name" value="OS01G0153900 PROTEIN"/>
    <property type="match status" value="1"/>
</dbReference>
<sequence>MGEAASSSSVKLKLLIDTKAQKVLFAEASKDFVDFLIYLLSLPVGTVIRLLKDSSLVGSLCKLYESIENLHETYIQQNQNKDSLLNPRAPICDTEIPLLLVSDYELDTTRKLYTCDSHRKYVADLPNLGCPSCTRKMGLEMSYVAPPTANNGGSGGGMVERGFVKGVVTYMVMDDLEVKPMSTISSITLLNKFNVKDVGALDEKDVEFGLDEVLKLLKASMECKTVLTSVFLGNKEEAENSQP</sequence>
<accession>A0ABQ8H3Z7</accession>
<name>A0ABQ8H3Z7_9ROSI</name>
<evidence type="ECO:0008006" key="3">
    <source>
        <dbReference type="Google" id="ProtNLM"/>
    </source>
</evidence>